<dbReference type="HOGENOM" id="CLU_2767870_0_0_4"/>
<dbReference type="Proteomes" id="UP000001812">
    <property type="component" value="Chromosome I"/>
</dbReference>
<name>A0A0E1WDM2_BURPE</name>
<protein>
    <recommendedName>
        <fullName evidence="2">Phage integrase central domain-containing protein</fullName>
    </recommendedName>
</protein>
<sequence length="69" mass="7877">MRTQQWTNTLATYAYPILGALRPADIDTDLVRKVLEPIWLTKNETASRLRGRSFPRFFSGTPESVVPLI</sequence>
<evidence type="ECO:0000259" key="2">
    <source>
        <dbReference type="Pfam" id="PF22022"/>
    </source>
</evidence>
<keyword evidence="1" id="KW-0238">DNA-binding</keyword>
<gene>
    <name evidence="3" type="ORF">BURPS1710A_3513</name>
</gene>
<dbReference type="EMBL" id="CM000832">
    <property type="protein sequence ID" value="EET07672.1"/>
    <property type="molecule type" value="Genomic_DNA"/>
</dbReference>
<dbReference type="Pfam" id="PF22022">
    <property type="entry name" value="Phage_int_M"/>
    <property type="match status" value="1"/>
</dbReference>
<proteinExistence type="predicted"/>
<dbReference type="Gene3D" id="1.10.150.130">
    <property type="match status" value="1"/>
</dbReference>
<organism evidence="3">
    <name type="scientific">Burkholderia pseudomallei 1710a</name>
    <dbReference type="NCBI Taxonomy" id="320371"/>
    <lineage>
        <taxon>Bacteria</taxon>
        <taxon>Pseudomonadati</taxon>
        <taxon>Pseudomonadota</taxon>
        <taxon>Betaproteobacteria</taxon>
        <taxon>Burkholderiales</taxon>
        <taxon>Burkholderiaceae</taxon>
        <taxon>Burkholderia</taxon>
        <taxon>pseudomallei group</taxon>
    </lineage>
</organism>
<reference evidence="3" key="1">
    <citation type="submission" date="2009-05" db="EMBL/GenBank/DDBJ databases">
        <authorList>
            <person name="Harkins D.M."/>
            <person name="DeShazer D."/>
            <person name="Woods D.E."/>
            <person name="Brinkac L.M."/>
            <person name="Brown K.A."/>
            <person name="Hung G.C."/>
            <person name="Tuanyok A."/>
            <person name="Zhang B."/>
            <person name="Nierman W.C."/>
        </authorList>
    </citation>
    <scope>NUCLEOTIDE SEQUENCE [LARGE SCALE GENOMIC DNA]</scope>
    <source>
        <strain evidence="3">1710a</strain>
    </source>
</reference>
<dbReference type="RefSeq" id="WP_004527546.1">
    <property type="nucleotide sequence ID" value="NZ_CM000832.1"/>
</dbReference>
<evidence type="ECO:0000256" key="1">
    <source>
        <dbReference type="ARBA" id="ARBA00023125"/>
    </source>
</evidence>
<dbReference type="InterPro" id="IPR010998">
    <property type="entry name" value="Integrase_recombinase_N"/>
</dbReference>
<dbReference type="GO" id="GO:0003677">
    <property type="term" value="F:DNA binding"/>
    <property type="evidence" value="ECO:0007669"/>
    <property type="project" value="UniProtKB-KW"/>
</dbReference>
<accession>A0A0E1WDM2</accession>
<dbReference type="AlphaFoldDB" id="A0A0E1WDM2"/>
<dbReference type="InterPro" id="IPR053876">
    <property type="entry name" value="Phage_int_M"/>
</dbReference>
<evidence type="ECO:0000313" key="3">
    <source>
        <dbReference type="EMBL" id="EET07672.1"/>
    </source>
</evidence>
<feature type="domain" description="Phage integrase central" evidence="2">
    <location>
        <begin position="3"/>
        <end position="52"/>
    </location>
</feature>